<dbReference type="InterPro" id="IPR035900">
    <property type="entry name" value="Colicin_E_sf"/>
</dbReference>
<dbReference type="Proteomes" id="UP000050852">
    <property type="component" value="Unassembled WGS sequence"/>
</dbReference>
<reference evidence="4 6" key="2">
    <citation type="submission" date="2020-12" db="EMBL/GenBank/DDBJ databases">
        <title>Comparative genomic insights into the epidemiology and virulence of plant pathogenic Pseudomonads from Turkey.</title>
        <authorList>
            <person name="Dillon M."/>
            <person name="Ruiz-Bedoya T."/>
            <person name="Bendalovic-Torma C."/>
            <person name="Guttman K.M."/>
            <person name="Kwak H."/>
            <person name="Middleton M.A."/>
            <person name="Wang P.W."/>
            <person name="Horuz S."/>
            <person name="Aysan Y."/>
            <person name="Guttman D.S."/>
        </authorList>
    </citation>
    <scope>NUCLEOTIDE SEQUENCE [LARGE SCALE GENOMIC DNA]</scope>
    <source>
        <strain evidence="4 6">Marul_2_1</strain>
    </source>
</reference>
<dbReference type="OrthoDB" id="6810874at2"/>
<reference evidence="3 5" key="1">
    <citation type="submission" date="2015-02" db="EMBL/GenBank/DDBJ databases">
        <title>Two Pseudomonas sp. nov., isolated from raw milk.</title>
        <authorList>
            <person name="Wenning M."/>
            <person name="von Neubeck M."/>
            <person name="Huptas C."/>
            <person name="Scherer S."/>
        </authorList>
    </citation>
    <scope>NUCLEOTIDE SEQUENCE [LARGE SCALE GENOMIC DNA]</scope>
    <source>
        <strain evidence="3 5">DSM 29164</strain>
    </source>
</reference>
<dbReference type="Gene3D" id="1.10.1200.20">
    <property type="entry name" value="Colicin E immunity protein"/>
    <property type="match status" value="1"/>
</dbReference>
<dbReference type="PATRIC" id="fig|1615673.3.peg.2085"/>
<sequence length="88" mass="10177">MKLKQSFSEYTKDEFLLLMQEILKENTAPTDERLDELLQHFELITEHPAGTDLIYYAASDAESTIEAITEKIETWRATNNKPGFKVEP</sequence>
<dbReference type="CDD" id="cd16363">
    <property type="entry name" value="Col_Im_like"/>
    <property type="match status" value="1"/>
</dbReference>
<evidence type="ECO:0000313" key="6">
    <source>
        <dbReference type="Proteomes" id="UP000607562"/>
    </source>
</evidence>
<keyword evidence="6" id="KW-1185">Reference proteome</keyword>
<dbReference type="PRINTS" id="PR01299">
    <property type="entry name" value="PYOCIN"/>
</dbReference>
<name>A0A0R3AKW4_9PSED</name>
<dbReference type="AlphaFoldDB" id="A0A0R3AKW4"/>
<dbReference type="Proteomes" id="UP000607562">
    <property type="component" value="Unassembled WGS sequence"/>
</dbReference>
<accession>A0A0R3AKW4</accession>
<dbReference type="SUPFAM" id="SSF47345">
    <property type="entry name" value="Colicin E immunity proteins"/>
    <property type="match status" value="1"/>
</dbReference>
<evidence type="ECO:0000256" key="1">
    <source>
        <dbReference type="ARBA" id="ARBA00009346"/>
    </source>
</evidence>
<keyword evidence="2" id="KW-0079">Bacteriocin immunity</keyword>
<evidence type="ECO:0000256" key="2">
    <source>
        <dbReference type="ARBA" id="ARBA00023025"/>
    </source>
</evidence>
<dbReference type="RefSeq" id="WP_057701344.1">
    <property type="nucleotide sequence ID" value="NZ_JAEILM010000011.1"/>
</dbReference>
<dbReference type="InterPro" id="IPR000290">
    <property type="entry name" value="Colicin_pyocin"/>
</dbReference>
<evidence type="ECO:0000313" key="3">
    <source>
        <dbReference type="EMBL" id="KRP73872.1"/>
    </source>
</evidence>
<dbReference type="Pfam" id="PF01320">
    <property type="entry name" value="Colicin_Pyocin"/>
    <property type="match status" value="1"/>
</dbReference>
<dbReference type="EMBL" id="JAEILM010000011">
    <property type="protein sequence ID" value="MBI6631899.1"/>
    <property type="molecule type" value="Genomic_DNA"/>
</dbReference>
<proteinExistence type="inferred from homology"/>
<organism evidence="3 5">
    <name type="scientific">Pseudomonas paralactis</name>
    <dbReference type="NCBI Taxonomy" id="1615673"/>
    <lineage>
        <taxon>Bacteria</taxon>
        <taxon>Pseudomonadati</taxon>
        <taxon>Pseudomonadota</taxon>
        <taxon>Gammaproteobacteria</taxon>
        <taxon>Pseudomonadales</taxon>
        <taxon>Pseudomonadaceae</taxon>
        <taxon>Pseudomonas</taxon>
    </lineage>
</organism>
<evidence type="ECO:0000313" key="4">
    <source>
        <dbReference type="EMBL" id="MBI6631899.1"/>
    </source>
</evidence>
<protein>
    <submittedName>
        <fullName evidence="4">Bacteriocin immunity protein</fullName>
    </submittedName>
    <submittedName>
        <fullName evidence="3">Colicin transporter</fullName>
    </submittedName>
</protein>
<comment type="caution">
    <text evidence="3">The sequence shown here is derived from an EMBL/GenBank/DDBJ whole genome shotgun (WGS) entry which is preliminary data.</text>
</comment>
<dbReference type="GO" id="GO:0015643">
    <property type="term" value="F:toxic substance binding"/>
    <property type="evidence" value="ECO:0007669"/>
    <property type="project" value="InterPro"/>
</dbReference>
<evidence type="ECO:0000313" key="5">
    <source>
        <dbReference type="Proteomes" id="UP000050852"/>
    </source>
</evidence>
<dbReference type="EMBL" id="JYLN01000002">
    <property type="protein sequence ID" value="KRP73872.1"/>
    <property type="molecule type" value="Genomic_DNA"/>
</dbReference>
<comment type="similarity">
    <text evidence="1">Belongs to the colicins ColE2/ColE8/ColE9 and pyocins S1/S2 family.</text>
</comment>
<dbReference type="GO" id="GO:0030153">
    <property type="term" value="P:bacteriocin immunity"/>
    <property type="evidence" value="ECO:0007669"/>
    <property type="project" value="UniProtKB-KW"/>
</dbReference>
<gene>
    <name evidence="3" type="ORF">TX23_05450</name>
    <name evidence="4" type="ORF">YA0871_04445</name>
</gene>